<reference evidence="2 3" key="1">
    <citation type="submission" date="2015-02" db="EMBL/GenBank/DDBJ databases">
        <authorList>
            <person name="Ju K.-S."/>
            <person name="Doroghazi J.R."/>
            <person name="Metcalf W."/>
        </authorList>
    </citation>
    <scope>NUCLEOTIDE SEQUENCE [LARGE SCALE GENOMIC DNA]</scope>
    <source>
        <strain evidence="2 3">ATCC 31215</strain>
    </source>
</reference>
<name>A0A0F2TB14_STRR3</name>
<dbReference type="InterPro" id="IPR001845">
    <property type="entry name" value="HTH_ArsR_DNA-bd_dom"/>
</dbReference>
<dbReference type="Pfam" id="PF01022">
    <property type="entry name" value="HTH_5"/>
    <property type="match status" value="1"/>
</dbReference>
<dbReference type="PATRIC" id="fig|359131.3.peg.7593"/>
<comment type="caution">
    <text evidence="2">The sequence shown here is derived from an EMBL/GenBank/DDBJ whole genome shotgun (WGS) entry which is preliminary data.</text>
</comment>
<organism evidence="2 3">
    <name type="scientific">Streptomyces rubellomurinus (strain ATCC 31215)</name>
    <dbReference type="NCBI Taxonomy" id="359131"/>
    <lineage>
        <taxon>Bacteria</taxon>
        <taxon>Bacillati</taxon>
        <taxon>Actinomycetota</taxon>
        <taxon>Actinomycetes</taxon>
        <taxon>Kitasatosporales</taxon>
        <taxon>Streptomycetaceae</taxon>
        <taxon>Streptomyces</taxon>
    </lineage>
</organism>
<feature type="domain" description="HTH arsR-type" evidence="1">
    <location>
        <begin position="13"/>
        <end position="40"/>
    </location>
</feature>
<dbReference type="AlphaFoldDB" id="A0A0F2TB14"/>
<dbReference type="SUPFAM" id="SSF46785">
    <property type="entry name" value="Winged helix' DNA-binding domain"/>
    <property type="match status" value="1"/>
</dbReference>
<dbReference type="RefSeq" id="WP_045702834.1">
    <property type="nucleotide sequence ID" value="NZ_JZKH01000086.1"/>
</dbReference>
<dbReference type="InterPro" id="IPR036390">
    <property type="entry name" value="WH_DNA-bd_sf"/>
</dbReference>
<dbReference type="Gene3D" id="1.10.10.10">
    <property type="entry name" value="Winged helix-like DNA-binding domain superfamily/Winged helix DNA-binding domain"/>
    <property type="match status" value="1"/>
</dbReference>
<dbReference type="InterPro" id="IPR036388">
    <property type="entry name" value="WH-like_DNA-bd_sf"/>
</dbReference>
<evidence type="ECO:0000313" key="2">
    <source>
        <dbReference type="EMBL" id="KJS58917.1"/>
    </source>
</evidence>
<evidence type="ECO:0000259" key="1">
    <source>
        <dbReference type="Pfam" id="PF01022"/>
    </source>
</evidence>
<proteinExistence type="predicted"/>
<keyword evidence="3" id="KW-1185">Reference proteome</keyword>
<accession>A0A0F2TB14</accession>
<evidence type="ECO:0000313" key="3">
    <source>
        <dbReference type="Proteomes" id="UP000033699"/>
    </source>
</evidence>
<dbReference type="EMBL" id="JZKH01000086">
    <property type="protein sequence ID" value="KJS58917.1"/>
    <property type="molecule type" value="Genomic_DNA"/>
</dbReference>
<gene>
    <name evidence="2" type="ORF">VM95_30440</name>
</gene>
<dbReference type="GO" id="GO:0003700">
    <property type="term" value="F:DNA-binding transcription factor activity"/>
    <property type="evidence" value="ECO:0007669"/>
    <property type="project" value="InterPro"/>
</dbReference>
<protein>
    <recommendedName>
        <fullName evidence="1">HTH arsR-type domain-containing protein</fullName>
    </recommendedName>
</protein>
<dbReference type="Proteomes" id="UP000033699">
    <property type="component" value="Unassembled WGS sequence"/>
</dbReference>
<sequence>MASNAASSRLIRAGELARRHWLTPSDVSHHLSALHRAGFVLKSREQHRVSYQLSERGLALAALYD</sequence>